<accession>A0ABV9CPY5</accession>
<keyword evidence="3 12" id="KW-0813">Transport</keyword>
<evidence type="ECO:0000256" key="4">
    <source>
        <dbReference type="ARBA" id="ARBA00022475"/>
    </source>
</evidence>
<name>A0ABV9CPY5_9ACTN</name>
<dbReference type="RefSeq" id="WP_380845016.1">
    <property type="nucleotide sequence ID" value="NZ_JBHSFP010000022.1"/>
</dbReference>
<dbReference type="Gene3D" id="1.20.150.20">
    <property type="entry name" value="ATP synthase alpha/beta chain, C-terminal domain"/>
    <property type="match status" value="1"/>
</dbReference>
<dbReference type="InterPro" id="IPR023366">
    <property type="entry name" value="ATP_synth_asu-like_sf"/>
</dbReference>
<comment type="similarity">
    <text evidence="2 12">Belongs to the ATPase alpha/beta chains family.</text>
</comment>
<evidence type="ECO:0000313" key="16">
    <source>
        <dbReference type="EMBL" id="MFC4534413.1"/>
    </source>
</evidence>
<keyword evidence="6 12" id="KW-0067">ATP-binding</keyword>
<dbReference type="Proteomes" id="UP001596004">
    <property type="component" value="Unassembled WGS sequence"/>
</dbReference>
<evidence type="ECO:0000259" key="15">
    <source>
        <dbReference type="Pfam" id="PF02874"/>
    </source>
</evidence>
<feature type="domain" description="ATPase F1/V1/A1 complex alpha/beta subunit nucleotide-binding" evidence="13">
    <location>
        <begin position="153"/>
        <end position="376"/>
    </location>
</feature>
<dbReference type="EMBL" id="JBHSFP010000022">
    <property type="protein sequence ID" value="MFC4534413.1"/>
    <property type="molecule type" value="Genomic_DNA"/>
</dbReference>
<comment type="catalytic activity">
    <reaction evidence="12">
        <text>ATP + H2O + 4 H(+)(in) = ADP + phosphate + 5 H(+)(out)</text>
        <dbReference type="Rhea" id="RHEA:57720"/>
        <dbReference type="ChEBI" id="CHEBI:15377"/>
        <dbReference type="ChEBI" id="CHEBI:15378"/>
        <dbReference type="ChEBI" id="CHEBI:30616"/>
        <dbReference type="ChEBI" id="CHEBI:43474"/>
        <dbReference type="ChEBI" id="CHEBI:456216"/>
        <dbReference type="EC" id="7.1.2.2"/>
    </reaction>
</comment>
<dbReference type="Pfam" id="PF00306">
    <property type="entry name" value="ATP-synt_ab_C"/>
    <property type="match status" value="1"/>
</dbReference>
<dbReference type="PROSITE" id="PS00152">
    <property type="entry name" value="ATPASE_ALPHA_BETA"/>
    <property type="match status" value="1"/>
</dbReference>
<evidence type="ECO:0000256" key="7">
    <source>
        <dbReference type="ARBA" id="ARBA00022967"/>
    </source>
</evidence>
<comment type="function">
    <text evidence="12">Produces ATP from ADP in the presence of a proton gradient across the membrane. The alpha chain is a regulatory subunit.</text>
</comment>
<keyword evidence="8 12" id="KW-0406">Ion transport</keyword>
<protein>
    <recommendedName>
        <fullName evidence="12">ATP synthase subunit alpha</fullName>
        <ecNumber evidence="12">7.1.2.2</ecNumber>
    </recommendedName>
    <alternativeName>
        <fullName evidence="12">ATP synthase F1 sector subunit alpha</fullName>
    </alternativeName>
    <alternativeName>
        <fullName evidence="12">F-ATPase subunit alpha</fullName>
    </alternativeName>
</protein>
<dbReference type="NCBIfam" id="NF009884">
    <property type="entry name" value="PRK13343.1"/>
    <property type="match status" value="1"/>
</dbReference>
<evidence type="ECO:0000256" key="6">
    <source>
        <dbReference type="ARBA" id="ARBA00022840"/>
    </source>
</evidence>
<keyword evidence="7 12" id="KW-1278">Translocase</keyword>
<dbReference type="PANTHER" id="PTHR48082:SF2">
    <property type="entry name" value="ATP SYNTHASE SUBUNIT ALPHA, MITOCHONDRIAL"/>
    <property type="match status" value="1"/>
</dbReference>
<dbReference type="Gene3D" id="3.40.50.300">
    <property type="entry name" value="P-loop containing nucleotide triphosphate hydrolases"/>
    <property type="match status" value="1"/>
</dbReference>
<evidence type="ECO:0000256" key="3">
    <source>
        <dbReference type="ARBA" id="ARBA00022448"/>
    </source>
</evidence>
<evidence type="ECO:0000256" key="2">
    <source>
        <dbReference type="ARBA" id="ARBA00008936"/>
    </source>
</evidence>
<dbReference type="InterPro" id="IPR038376">
    <property type="entry name" value="ATP_synth_asu_C_sf"/>
</dbReference>
<evidence type="ECO:0000256" key="5">
    <source>
        <dbReference type="ARBA" id="ARBA00022741"/>
    </source>
</evidence>
<dbReference type="NCBIfam" id="TIGR00962">
    <property type="entry name" value="atpA"/>
    <property type="match status" value="1"/>
</dbReference>
<keyword evidence="9 12" id="KW-0472">Membrane</keyword>
<dbReference type="InterPro" id="IPR033732">
    <property type="entry name" value="ATP_synth_F1_a_nt-bd_dom"/>
</dbReference>
<dbReference type="CDD" id="cd18113">
    <property type="entry name" value="ATP-synt_F1_alpha_C"/>
    <property type="match status" value="1"/>
</dbReference>
<evidence type="ECO:0000259" key="13">
    <source>
        <dbReference type="Pfam" id="PF00006"/>
    </source>
</evidence>
<evidence type="ECO:0000259" key="14">
    <source>
        <dbReference type="Pfam" id="PF00306"/>
    </source>
</evidence>
<dbReference type="InterPro" id="IPR000194">
    <property type="entry name" value="ATPase_F1/V1/A1_a/bsu_nucl-bd"/>
</dbReference>
<dbReference type="CDD" id="cd18116">
    <property type="entry name" value="ATP-synt_F1_alpha_N"/>
    <property type="match status" value="1"/>
</dbReference>
<feature type="binding site" evidence="12">
    <location>
        <begin position="173"/>
        <end position="180"/>
    </location>
    <ligand>
        <name>ATP</name>
        <dbReference type="ChEBI" id="CHEBI:30616"/>
    </ligand>
</feature>
<dbReference type="InterPro" id="IPR004100">
    <property type="entry name" value="ATPase_F1/V1/A1_a/bsu_N"/>
</dbReference>
<dbReference type="Pfam" id="PF02874">
    <property type="entry name" value="ATP-synt_ab_N"/>
    <property type="match status" value="1"/>
</dbReference>
<keyword evidence="11 12" id="KW-0066">ATP synthesis</keyword>
<evidence type="ECO:0000256" key="11">
    <source>
        <dbReference type="ARBA" id="ARBA00023310"/>
    </source>
</evidence>
<dbReference type="InterPro" id="IPR000793">
    <property type="entry name" value="ATP_synth_asu_C"/>
</dbReference>
<dbReference type="InterPro" id="IPR020003">
    <property type="entry name" value="ATPase_a/bsu_AS"/>
</dbReference>
<keyword evidence="10 12" id="KW-0139">CF(1)</keyword>
<sequence>MSELTIRPDEIRDALERFVQAYEPEGAAREEIGTVVDAGDGIAHISGLPSAMANELLEFENGTRGLALNLDVREIGAVVLGQFSGIEEGQSVRRTGEVLSVPVGDGFLGRVVDPLGNPLDGKGTIEAEERRPLEVQAPSVVQRQPVKEPLQTGLKAIDAMTPIGRGQRQLIIGDRGTGKTAIAVDTILNQRENWATGDPTKQVRCVYVAIGQKGSTIAQVRARLEEAGAMEYTTIVAAPASDPAGYKYLAPYTGSAIGQHWMYQGKHVLIVFDDLTKQADAYRAVSLLLRRPPGREAFPGDVFYLHSRLLERCAKLSDDLGGGSMTGLPIIETKGNDVSAFIPTNVISITDGQCFLETDLFNSGVRPAINVGVSVSRVGGSAQIKAMRKVAGTLRLSLSQYRDLEAFAAFASDLDAASRAQLERGARLVELLKQPQYTPFAVEREVVSVWAGTSGELDDVPLEDIRRFEAEFLENLSTSYKGVLDAIRETKELGDDTVTTLKDAITEFKKGFQTSSGEMLVQDEPIEALSADEVGQEKIVKHVRTAEKK</sequence>
<dbReference type="SUPFAM" id="SSF50615">
    <property type="entry name" value="N-terminal domain of alpha and beta subunits of F1 ATP synthase"/>
    <property type="match status" value="1"/>
</dbReference>
<evidence type="ECO:0000256" key="9">
    <source>
        <dbReference type="ARBA" id="ARBA00023136"/>
    </source>
</evidence>
<dbReference type="SUPFAM" id="SSF52540">
    <property type="entry name" value="P-loop containing nucleoside triphosphate hydrolases"/>
    <property type="match status" value="1"/>
</dbReference>
<dbReference type="HAMAP" id="MF_01346">
    <property type="entry name" value="ATP_synth_alpha_bact"/>
    <property type="match status" value="1"/>
</dbReference>
<keyword evidence="12" id="KW-0375">Hydrogen ion transport</keyword>
<dbReference type="EC" id="7.1.2.2" evidence="12"/>
<dbReference type="InterPro" id="IPR027417">
    <property type="entry name" value="P-loop_NTPase"/>
</dbReference>
<evidence type="ECO:0000256" key="1">
    <source>
        <dbReference type="ARBA" id="ARBA00004370"/>
    </source>
</evidence>
<gene>
    <name evidence="12 16" type="primary">atpA</name>
    <name evidence="16" type="ORF">ACFO60_26955</name>
</gene>
<dbReference type="Pfam" id="PF00006">
    <property type="entry name" value="ATP-synt_ab"/>
    <property type="match status" value="1"/>
</dbReference>
<evidence type="ECO:0000256" key="12">
    <source>
        <dbReference type="HAMAP-Rule" id="MF_01346"/>
    </source>
</evidence>
<feature type="domain" description="ATP synthase alpha subunit C-terminal" evidence="14">
    <location>
        <begin position="383"/>
        <end position="508"/>
    </location>
</feature>
<evidence type="ECO:0000256" key="8">
    <source>
        <dbReference type="ARBA" id="ARBA00023065"/>
    </source>
</evidence>
<evidence type="ECO:0000313" key="17">
    <source>
        <dbReference type="Proteomes" id="UP001596004"/>
    </source>
</evidence>
<dbReference type="InterPro" id="IPR005294">
    <property type="entry name" value="ATP_synth_F1_asu"/>
</dbReference>
<feature type="domain" description="ATPase F1/V1/A1 complex alpha/beta subunit N-terminal" evidence="15">
    <location>
        <begin position="30"/>
        <end position="96"/>
    </location>
</feature>
<keyword evidence="17" id="KW-1185">Reference proteome</keyword>
<evidence type="ECO:0000256" key="10">
    <source>
        <dbReference type="ARBA" id="ARBA00023196"/>
    </source>
</evidence>
<dbReference type="PANTHER" id="PTHR48082">
    <property type="entry name" value="ATP SYNTHASE SUBUNIT ALPHA, MITOCHONDRIAL"/>
    <property type="match status" value="1"/>
</dbReference>
<organism evidence="16 17">
    <name type="scientific">Sphaerisporangium dianthi</name>
    <dbReference type="NCBI Taxonomy" id="1436120"/>
    <lineage>
        <taxon>Bacteria</taxon>
        <taxon>Bacillati</taxon>
        <taxon>Actinomycetota</taxon>
        <taxon>Actinomycetes</taxon>
        <taxon>Streptosporangiales</taxon>
        <taxon>Streptosporangiaceae</taxon>
        <taxon>Sphaerisporangium</taxon>
    </lineage>
</organism>
<reference evidence="17" key="1">
    <citation type="journal article" date="2019" name="Int. J. Syst. Evol. Microbiol.">
        <title>The Global Catalogue of Microorganisms (GCM) 10K type strain sequencing project: providing services to taxonomists for standard genome sequencing and annotation.</title>
        <authorList>
            <consortium name="The Broad Institute Genomics Platform"/>
            <consortium name="The Broad Institute Genome Sequencing Center for Infectious Disease"/>
            <person name="Wu L."/>
            <person name="Ma J."/>
        </authorList>
    </citation>
    <scope>NUCLEOTIDE SEQUENCE [LARGE SCALE GENOMIC DNA]</scope>
    <source>
        <strain evidence="17">CGMCC 4.7132</strain>
    </source>
</reference>
<dbReference type="SUPFAM" id="SSF47917">
    <property type="entry name" value="C-terminal domain of alpha and beta subunits of F1 ATP synthase"/>
    <property type="match status" value="1"/>
</dbReference>
<feature type="site" description="Required for activity" evidence="12">
    <location>
        <position position="374"/>
    </location>
</feature>
<keyword evidence="4 12" id="KW-1003">Cell membrane</keyword>
<dbReference type="Gene3D" id="2.40.30.20">
    <property type="match status" value="1"/>
</dbReference>
<comment type="caution">
    <text evidence="16">The sequence shown here is derived from an EMBL/GenBank/DDBJ whole genome shotgun (WGS) entry which is preliminary data.</text>
</comment>
<comment type="subcellular location">
    <subcellularLocation>
        <location evidence="12">Cell membrane</location>
        <topology evidence="12">Peripheral membrane protein</topology>
    </subcellularLocation>
    <subcellularLocation>
        <location evidence="1">Membrane</location>
    </subcellularLocation>
</comment>
<proteinExistence type="inferred from homology"/>
<dbReference type="InterPro" id="IPR036121">
    <property type="entry name" value="ATPase_F1/V1/A1_a/bsu_N_sf"/>
</dbReference>
<keyword evidence="5 12" id="KW-0547">Nucleotide-binding</keyword>
<dbReference type="CDD" id="cd01132">
    <property type="entry name" value="F1-ATPase_alpha_CD"/>
    <property type="match status" value="1"/>
</dbReference>